<reference evidence="2" key="1">
    <citation type="submission" date="2018-09" db="EMBL/GenBank/DDBJ databases">
        <authorList>
            <person name="Livingstone P.G."/>
            <person name="Whitworth D.E."/>
        </authorList>
    </citation>
    <scope>NUCLEOTIDE SEQUENCE [LARGE SCALE GENOMIC DNA]</scope>
    <source>
        <strain evidence="2">CA054A</strain>
    </source>
</reference>
<proteinExistence type="predicted"/>
<evidence type="ECO:0000313" key="1">
    <source>
        <dbReference type="EMBL" id="RKG91900.1"/>
    </source>
</evidence>
<dbReference type="OrthoDB" id="5516083at2"/>
<dbReference type="EMBL" id="RAVZ01000037">
    <property type="protein sequence ID" value="RKG91900.1"/>
    <property type="molecule type" value="Genomic_DNA"/>
</dbReference>
<gene>
    <name evidence="1" type="ORF">D7V88_08195</name>
</gene>
<organism evidence="1 2">
    <name type="scientific">Corallococcus terminator</name>
    <dbReference type="NCBI Taxonomy" id="2316733"/>
    <lineage>
        <taxon>Bacteria</taxon>
        <taxon>Pseudomonadati</taxon>
        <taxon>Myxococcota</taxon>
        <taxon>Myxococcia</taxon>
        <taxon>Myxococcales</taxon>
        <taxon>Cystobacterineae</taxon>
        <taxon>Myxococcaceae</taxon>
        <taxon>Corallococcus</taxon>
    </lineage>
</organism>
<name>A0A3A8JJ68_9BACT</name>
<evidence type="ECO:0000313" key="2">
    <source>
        <dbReference type="Proteomes" id="UP000268094"/>
    </source>
</evidence>
<protein>
    <submittedName>
        <fullName evidence="1">Uncharacterized protein</fullName>
    </submittedName>
</protein>
<keyword evidence="2" id="KW-1185">Reference proteome</keyword>
<comment type="caution">
    <text evidence="1">The sequence shown here is derived from an EMBL/GenBank/DDBJ whole genome shotgun (WGS) entry which is preliminary data.</text>
</comment>
<accession>A0A3A8JJ68</accession>
<dbReference type="AlphaFoldDB" id="A0A3A8JJ68"/>
<dbReference type="Proteomes" id="UP000268094">
    <property type="component" value="Unassembled WGS sequence"/>
</dbReference>
<sequence length="128" mass="13996">MLSPCSMEELSEALRGSQADLDSEEGLEEVMALVHHATGARVIRTADDLDDLTEDKPGPEVIRSGTIGARGLALWEAPRRDSQGMVFFANLWRVDGADFVRLQVDFATRSLSVEVIDSGWFEVAAFLG</sequence>